<evidence type="ECO:0000313" key="2">
    <source>
        <dbReference type="Proteomes" id="UP000654075"/>
    </source>
</evidence>
<comment type="caution">
    <text evidence="1">The sequence shown here is derived from an EMBL/GenBank/DDBJ whole genome shotgun (WGS) entry which is preliminary data.</text>
</comment>
<keyword evidence="2" id="KW-1185">Reference proteome</keyword>
<sequence>ANGSVVTWGNALSGGNSSVVAALLSEGVVHISGNYDAFAAIKANGSVVTWGNATFGGNSSAVAALLSEGVVQVC</sequence>
<dbReference type="Gene3D" id="2.130.10.30">
    <property type="entry name" value="Regulator of chromosome condensation 1/beta-lactamase-inhibitor protein II"/>
    <property type="match status" value="1"/>
</dbReference>
<protein>
    <submittedName>
        <fullName evidence="1">Uncharacterized protein</fullName>
    </submittedName>
</protein>
<dbReference type="SUPFAM" id="SSF50985">
    <property type="entry name" value="RCC1/BLIP-II"/>
    <property type="match status" value="1"/>
</dbReference>
<evidence type="ECO:0000313" key="1">
    <source>
        <dbReference type="EMBL" id="CAE8589510.1"/>
    </source>
</evidence>
<dbReference type="OrthoDB" id="408724at2759"/>
<dbReference type="EMBL" id="CAJNNV010003733">
    <property type="protein sequence ID" value="CAE8589510.1"/>
    <property type="molecule type" value="Genomic_DNA"/>
</dbReference>
<name>A0A813DT24_POLGL</name>
<accession>A0A813DT24</accession>
<dbReference type="Proteomes" id="UP000654075">
    <property type="component" value="Unassembled WGS sequence"/>
</dbReference>
<dbReference type="InterPro" id="IPR009091">
    <property type="entry name" value="RCC1/BLIP-II"/>
</dbReference>
<gene>
    <name evidence="1" type="ORF">PGLA1383_LOCUS8265</name>
</gene>
<dbReference type="AlphaFoldDB" id="A0A813DT24"/>
<organism evidence="1 2">
    <name type="scientific">Polarella glacialis</name>
    <name type="common">Dinoflagellate</name>
    <dbReference type="NCBI Taxonomy" id="89957"/>
    <lineage>
        <taxon>Eukaryota</taxon>
        <taxon>Sar</taxon>
        <taxon>Alveolata</taxon>
        <taxon>Dinophyceae</taxon>
        <taxon>Suessiales</taxon>
        <taxon>Suessiaceae</taxon>
        <taxon>Polarella</taxon>
    </lineage>
</organism>
<feature type="non-terminal residue" evidence="1">
    <location>
        <position position="1"/>
    </location>
</feature>
<reference evidence="1" key="1">
    <citation type="submission" date="2021-02" db="EMBL/GenBank/DDBJ databases">
        <authorList>
            <person name="Dougan E. K."/>
            <person name="Rhodes N."/>
            <person name="Thang M."/>
            <person name="Chan C."/>
        </authorList>
    </citation>
    <scope>NUCLEOTIDE SEQUENCE</scope>
</reference>
<proteinExistence type="predicted"/>